<organism evidence="1 2">
    <name type="scientific">Candidatus Blackburnbacteria bacterium RIFCSPHIGHO2_12_FULL_41_13b</name>
    <dbReference type="NCBI Taxonomy" id="1797517"/>
    <lineage>
        <taxon>Bacteria</taxon>
        <taxon>Candidatus Blackburniibacteriota</taxon>
    </lineage>
</organism>
<comment type="caution">
    <text evidence="1">The sequence shown here is derived from an EMBL/GenBank/DDBJ whole genome shotgun (WGS) entry which is preliminary data.</text>
</comment>
<protein>
    <submittedName>
        <fullName evidence="1">Uncharacterized protein</fullName>
    </submittedName>
</protein>
<reference evidence="1 2" key="1">
    <citation type="journal article" date="2016" name="Nat. Commun.">
        <title>Thousands of microbial genomes shed light on interconnected biogeochemical processes in an aquifer system.</title>
        <authorList>
            <person name="Anantharaman K."/>
            <person name="Brown C.T."/>
            <person name="Hug L.A."/>
            <person name="Sharon I."/>
            <person name="Castelle C.J."/>
            <person name="Probst A.J."/>
            <person name="Thomas B.C."/>
            <person name="Singh A."/>
            <person name="Wilkins M.J."/>
            <person name="Karaoz U."/>
            <person name="Brodie E.L."/>
            <person name="Williams K.H."/>
            <person name="Hubbard S.S."/>
            <person name="Banfield J.F."/>
        </authorList>
    </citation>
    <scope>NUCLEOTIDE SEQUENCE [LARGE SCALE GENOMIC DNA]</scope>
</reference>
<evidence type="ECO:0000313" key="2">
    <source>
        <dbReference type="Proteomes" id="UP000178272"/>
    </source>
</evidence>
<evidence type="ECO:0000313" key="1">
    <source>
        <dbReference type="EMBL" id="OGY10468.1"/>
    </source>
</evidence>
<dbReference type="Proteomes" id="UP000178272">
    <property type="component" value="Unassembled WGS sequence"/>
</dbReference>
<gene>
    <name evidence="1" type="ORF">A3F61_03980</name>
</gene>
<proteinExistence type="predicted"/>
<sequence length="207" mass="24524">MDSLEVLVEKRFKEMQFSQEFTDTVVRKTREILEEGRATLASRRQGLFNNKTSLETKRNKLEDALLDGTIDRDTFKRKHSEIQAQIIKCDTQIQEIEAKNRIDVDLIEEVLAFTRNIYKTYKQAPKFLKRHYLRFFFEKVMVKDKGVLEVVPTPIFAILRANHQVIITNSLLPLKDMFINREIEFDYSLENLKILYSKCFNYLTSCQ</sequence>
<name>A0A1G1V4Z6_9BACT</name>
<dbReference type="AlphaFoldDB" id="A0A1G1V4Z6"/>
<dbReference type="EMBL" id="MHCA01000054">
    <property type="protein sequence ID" value="OGY10468.1"/>
    <property type="molecule type" value="Genomic_DNA"/>
</dbReference>
<accession>A0A1G1V4Z6</accession>